<name>A0AAV4N6S8_CAEEX</name>
<comment type="caution">
    <text evidence="1">The sequence shown here is derived from an EMBL/GenBank/DDBJ whole genome shotgun (WGS) entry which is preliminary data.</text>
</comment>
<accession>A0AAV4N6S8</accession>
<proteinExistence type="predicted"/>
<keyword evidence="2" id="KW-1185">Reference proteome</keyword>
<gene>
    <name evidence="1" type="ORF">CEXT_413031</name>
</gene>
<dbReference type="AlphaFoldDB" id="A0AAV4N6S8"/>
<reference evidence="1 2" key="1">
    <citation type="submission" date="2021-06" db="EMBL/GenBank/DDBJ databases">
        <title>Caerostris extrusa draft genome.</title>
        <authorList>
            <person name="Kono N."/>
            <person name="Arakawa K."/>
        </authorList>
    </citation>
    <scope>NUCLEOTIDE SEQUENCE [LARGE SCALE GENOMIC DNA]</scope>
</reference>
<sequence>MQLLLKISPGNDSNNACFRECACIKCSGVSSFRFHYPSLLSLLQRECRVPNDYPHILRQMTRPRHRKAHRSQPINIHHPKNSNGLTRFSLVWTGSLGQERRGTSWRVGGRCSMARTAVPDPQRSGTHKVDGRQTVVFSLPVPTHGSLDICPSLTPATSISFGRQEEERFLSIWPPINLRPGV</sequence>
<organism evidence="1 2">
    <name type="scientific">Caerostris extrusa</name>
    <name type="common">Bark spider</name>
    <name type="synonym">Caerostris bankana</name>
    <dbReference type="NCBI Taxonomy" id="172846"/>
    <lineage>
        <taxon>Eukaryota</taxon>
        <taxon>Metazoa</taxon>
        <taxon>Ecdysozoa</taxon>
        <taxon>Arthropoda</taxon>
        <taxon>Chelicerata</taxon>
        <taxon>Arachnida</taxon>
        <taxon>Araneae</taxon>
        <taxon>Araneomorphae</taxon>
        <taxon>Entelegynae</taxon>
        <taxon>Araneoidea</taxon>
        <taxon>Araneidae</taxon>
        <taxon>Caerostris</taxon>
    </lineage>
</organism>
<evidence type="ECO:0000313" key="2">
    <source>
        <dbReference type="Proteomes" id="UP001054945"/>
    </source>
</evidence>
<dbReference type="EMBL" id="BPLR01002997">
    <property type="protein sequence ID" value="GIX80089.1"/>
    <property type="molecule type" value="Genomic_DNA"/>
</dbReference>
<evidence type="ECO:0000313" key="1">
    <source>
        <dbReference type="EMBL" id="GIX80089.1"/>
    </source>
</evidence>
<dbReference type="Proteomes" id="UP001054945">
    <property type="component" value="Unassembled WGS sequence"/>
</dbReference>
<protein>
    <submittedName>
        <fullName evidence="1">Uncharacterized protein</fullName>
    </submittedName>
</protein>